<proteinExistence type="predicted"/>
<dbReference type="GO" id="GO:0016740">
    <property type="term" value="F:transferase activity"/>
    <property type="evidence" value="ECO:0007669"/>
    <property type="project" value="UniProtKB-KW"/>
</dbReference>
<dbReference type="UniPathway" id="UPA00113">
    <property type="reaction ID" value="UER00529"/>
</dbReference>
<dbReference type="EMBL" id="PXOA01000057">
    <property type="protein sequence ID" value="RFU81311.1"/>
    <property type="molecule type" value="Genomic_DNA"/>
</dbReference>
<dbReference type="Gene3D" id="3.40.630.30">
    <property type="match status" value="1"/>
</dbReference>
<dbReference type="GO" id="GO:0006048">
    <property type="term" value="P:UDP-N-acetylglucosamine biosynthetic process"/>
    <property type="evidence" value="ECO:0007669"/>
    <property type="project" value="UniProtKB-UniPathway"/>
</dbReference>
<sequence>MGTPFISLLEPSKLEGFQLGVPREALPPSIPKTFIDAMEVREEVFVKEQSVPQDNEFDADDPRSCHWVVYVSVNKTEVPEVRNEDGDVVRPRKSSTRSTPVGTIRMVPFPHEPHPKPNGDYWNGVLKGEEEDTTTNNGVPSARPFVQDRPTKFHDGKEPYIKLGRLAVTKDYRGNRFAGLLVRNALDWIKGNSSFFDPSIRELGLEQMGASTETEAPQWGGLVCVHAQEPAAKAWAKWGFKIDEGMGTWWEEGIPHVGMFLRLDIGQKNIKI</sequence>
<gene>
    <name evidence="2" type="ORF">TARUN_885</name>
</gene>
<protein>
    <submittedName>
        <fullName evidence="2">Acetyltransferase, gnat family</fullName>
    </submittedName>
</protein>
<feature type="region of interest" description="Disordered" evidence="1">
    <location>
        <begin position="82"/>
        <end position="117"/>
    </location>
</feature>
<feature type="region of interest" description="Disordered" evidence="1">
    <location>
        <begin position="130"/>
        <end position="151"/>
    </location>
</feature>
<accession>A0A395P0N7</accession>
<evidence type="ECO:0000313" key="3">
    <source>
        <dbReference type="Proteomes" id="UP000266272"/>
    </source>
</evidence>
<organism evidence="2 3">
    <name type="scientific">Trichoderma arundinaceum</name>
    <dbReference type="NCBI Taxonomy" id="490622"/>
    <lineage>
        <taxon>Eukaryota</taxon>
        <taxon>Fungi</taxon>
        <taxon>Dikarya</taxon>
        <taxon>Ascomycota</taxon>
        <taxon>Pezizomycotina</taxon>
        <taxon>Sordariomycetes</taxon>
        <taxon>Hypocreomycetidae</taxon>
        <taxon>Hypocreales</taxon>
        <taxon>Hypocreaceae</taxon>
        <taxon>Trichoderma</taxon>
    </lineage>
</organism>
<name>A0A395P0N7_TRIAR</name>
<keyword evidence="3" id="KW-1185">Reference proteome</keyword>
<keyword evidence="2" id="KW-0808">Transferase</keyword>
<dbReference type="Proteomes" id="UP000266272">
    <property type="component" value="Unassembled WGS sequence"/>
</dbReference>
<evidence type="ECO:0000256" key="1">
    <source>
        <dbReference type="SAM" id="MobiDB-lite"/>
    </source>
</evidence>
<dbReference type="OrthoDB" id="329272at2759"/>
<dbReference type="SUPFAM" id="SSF55729">
    <property type="entry name" value="Acyl-CoA N-acyltransferases (Nat)"/>
    <property type="match status" value="1"/>
</dbReference>
<comment type="caution">
    <text evidence="2">The sequence shown here is derived from an EMBL/GenBank/DDBJ whole genome shotgun (WGS) entry which is preliminary data.</text>
</comment>
<dbReference type="InterPro" id="IPR016181">
    <property type="entry name" value="Acyl_CoA_acyltransferase"/>
</dbReference>
<dbReference type="AlphaFoldDB" id="A0A395P0N7"/>
<dbReference type="STRING" id="490622.A0A395P0N7"/>
<reference evidence="2 3" key="1">
    <citation type="journal article" date="2018" name="PLoS Pathog.">
        <title>Evolution of structural diversity of trichothecenes, a family of toxins produced by plant pathogenic and entomopathogenic fungi.</title>
        <authorList>
            <person name="Proctor R.H."/>
            <person name="McCormick S.P."/>
            <person name="Kim H.S."/>
            <person name="Cardoza R.E."/>
            <person name="Stanley A.M."/>
            <person name="Lindo L."/>
            <person name="Kelly A."/>
            <person name="Brown D.W."/>
            <person name="Lee T."/>
            <person name="Vaughan M.M."/>
            <person name="Alexander N.J."/>
            <person name="Busman M."/>
            <person name="Gutierrez S."/>
        </authorList>
    </citation>
    <scope>NUCLEOTIDE SEQUENCE [LARGE SCALE GENOMIC DNA]</scope>
    <source>
        <strain evidence="2 3">IBT 40837</strain>
    </source>
</reference>
<evidence type="ECO:0000313" key="2">
    <source>
        <dbReference type="EMBL" id="RFU81311.1"/>
    </source>
</evidence>